<gene>
    <name evidence="6" type="ORF">CDQ84_09355</name>
</gene>
<comment type="catalytic activity">
    <reaction evidence="5">
        <text>UDP-N-acetyl-alpha-D-mannosamine + N-acetyl-alpha-D-glucosaminyl-di-trans,octa-cis-undecaprenyl diphosphate = N-acetyl-beta-D-mannosaminyl-(1-&gt;4)-N-acetyl-alpha-D-glucosaminyl di-trans,octa-cis-undecaprenyl diphosphate + UDP + H(+)</text>
        <dbReference type="Rhea" id="RHEA:16053"/>
        <dbReference type="ChEBI" id="CHEBI:15378"/>
        <dbReference type="ChEBI" id="CHEBI:58223"/>
        <dbReference type="ChEBI" id="CHEBI:62959"/>
        <dbReference type="ChEBI" id="CHEBI:68623"/>
        <dbReference type="ChEBI" id="CHEBI:132210"/>
        <dbReference type="EC" id="2.4.1.187"/>
    </reaction>
</comment>
<dbReference type="GO" id="GO:0019350">
    <property type="term" value="P:teichoic acid biosynthetic process"/>
    <property type="evidence" value="ECO:0007669"/>
    <property type="project" value="UniProtKB-UniRule"/>
</dbReference>
<dbReference type="PANTHER" id="PTHR34136">
    <property type="match status" value="1"/>
</dbReference>
<evidence type="ECO:0000256" key="5">
    <source>
        <dbReference type="HAMAP-Rule" id="MF_02070"/>
    </source>
</evidence>
<dbReference type="UniPathway" id="UPA00632"/>
<dbReference type="PANTHER" id="PTHR34136:SF1">
    <property type="entry name" value="UDP-N-ACETYL-D-MANNOSAMINURONIC ACID TRANSFERASE"/>
    <property type="match status" value="1"/>
</dbReference>
<dbReference type="InterPro" id="IPR034714">
    <property type="entry name" value="TagA_TarA"/>
</dbReference>
<comment type="similarity">
    <text evidence="5">Belongs to the glycosyltransferase 26 family. TagA/TarA subfamily.</text>
</comment>
<dbReference type="KEGG" id="cthd:CDO33_18180"/>
<dbReference type="GO" id="GO:0047244">
    <property type="term" value="F:N-acetylglucosaminyldiphosphoundecaprenol N-acetyl-beta-D-mannosaminyltransferase activity"/>
    <property type="evidence" value="ECO:0007669"/>
    <property type="project" value="UniProtKB-UniRule"/>
</dbReference>
<dbReference type="HAMAP" id="MF_02070">
    <property type="entry name" value="TagA_TarA"/>
    <property type="match status" value="1"/>
</dbReference>
<evidence type="ECO:0000256" key="4">
    <source>
        <dbReference type="ARBA" id="ARBA00023316"/>
    </source>
</evidence>
<comment type="caution">
    <text evidence="6">The sequence shown here is derived from an EMBL/GenBank/DDBJ whole genome shotgun (WGS) entry which is preliminary data.</text>
</comment>
<evidence type="ECO:0000256" key="3">
    <source>
        <dbReference type="ARBA" id="ARBA00022944"/>
    </source>
</evidence>
<dbReference type="OrthoDB" id="9771846at2"/>
<dbReference type="EMBL" id="NIOJ01000021">
    <property type="protein sequence ID" value="PNT99051.1"/>
    <property type="molecule type" value="Genomic_DNA"/>
</dbReference>
<keyword evidence="3 5" id="KW-0777">Teichoic acid biosynthesis</keyword>
<dbReference type="CDD" id="cd06533">
    <property type="entry name" value="Glyco_transf_WecG_TagA"/>
    <property type="match status" value="1"/>
</dbReference>
<reference evidence="7" key="1">
    <citation type="submission" date="2017-06" db="EMBL/GenBank/DDBJ databases">
        <title>Investigating the central metabolism of Clostridium thermosuccinogenes.</title>
        <authorList>
            <person name="Koendjbiharie J.G."/>
            <person name="Van Kranenburg R."/>
            <person name="Vriesendorp B."/>
        </authorList>
    </citation>
    <scope>NUCLEOTIDE SEQUENCE [LARGE SCALE GENOMIC DNA]</scope>
    <source>
        <strain evidence="7">DSM 5806</strain>
    </source>
</reference>
<dbReference type="Proteomes" id="UP000236151">
    <property type="component" value="Unassembled WGS sequence"/>
</dbReference>
<evidence type="ECO:0000313" key="6">
    <source>
        <dbReference type="EMBL" id="PNT99051.1"/>
    </source>
</evidence>
<evidence type="ECO:0000256" key="2">
    <source>
        <dbReference type="ARBA" id="ARBA00022679"/>
    </source>
</evidence>
<protein>
    <recommendedName>
        <fullName evidence="5">N-acetylglucosaminyldiphosphoundecaprenol N-acetyl-beta-D-mannosaminyltransferase</fullName>
        <ecNumber evidence="5">2.4.1.187</ecNumber>
    </recommendedName>
    <alternativeName>
        <fullName evidence="5">N-acetylmannosaminyltransferase</fullName>
    </alternativeName>
    <alternativeName>
        <fullName evidence="5">UDP-N-acetylmannosamine transferase</fullName>
    </alternativeName>
    <alternativeName>
        <fullName evidence="5">UDP-N-acetylmannosamine:N-acetylglucosaminyl pyrophosphorylundecaprenol N-acetylmannosaminyltransferase</fullName>
    </alternativeName>
</protein>
<comment type="function">
    <text evidence="5">Catalyzes the conversion of GlcNAc-PP-undecaprenol into ManNAc-GlcNAc-PP-undecaprenol, the first committed lipid intermediate in the de novo synthesis of teichoic acid.</text>
</comment>
<sequence length="245" mass="27359">MRNTVNIAGVEVDSITMSQAVDKLKLFIKEDKAHAIYTPNAEIVMEAYKDEGLRSILNQADMLIADGAGVVLASRILGLNLPEKVSGIDLVRNSFSMDIGRKTRYFFFGGKPGVAEAAAENILASHPNIEIVGCRNGYFSKEEVPGIIEEINRAKPDILLVALGAPKQEKWIHENKDKLKAKVCIGVGGSLDVFAGKVKLAPERMRKAGFEWLYRLYQEPWRYKRMLRLPKFMLLTVGIKLKLVK</sequence>
<accession>A0A2K2FJU3</accession>
<dbReference type="InterPro" id="IPR004629">
    <property type="entry name" value="WecG_TagA_CpsF"/>
</dbReference>
<dbReference type="AlphaFoldDB" id="A0A2K2FJU3"/>
<keyword evidence="4 5" id="KW-0961">Cell wall biogenesis/degradation</keyword>
<organism evidence="6 7">
    <name type="scientific">Clostridium thermosuccinogenes</name>
    <dbReference type="NCBI Taxonomy" id="84032"/>
    <lineage>
        <taxon>Bacteria</taxon>
        <taxon>Bacillati</taxon>
        <taxon>Bacillota</taxon>
        <taxon>Clostridia</taxon>
        <taxon>Eubacteriales</taxon>
        <taxon>Clostridiaceae</taxon>
        <taxon>Clostridium</taxon>
    </lineage>
</organism>
<keyword evidence="7" id="KW-1185">Reference proteome</keyword>
<dbReference type="Pfam" id="PF03808">
    <property type="entry name" value="Glyco_tran_WecG"/>
    <property type="match status" value="1"/>
</dbReference>
<evidence type="ECO:0000313" key="7">
    <source>
        <dbReference type="Proteomes" id="UP000236151"/>
    </source>
</evidence>
<keyword evidence="1 5" id="KW-0328">Glycosyltransferase</keyword>
<name>A0A2K2FJU3_9CLOT</name>
<dbReference type="EC" id="2.4.1.187" evidence="5"/>
<dbReference type="RefSeq" id="WP_103081475.1">
    <property type="nucleotide sequence ID" value="NZ_CP021850.1"/>
</dbReference>
<evidence type="ECO:0000256" key="1">
    <source>
        <dbReference type="ARBA" id="ARBA00022676"/>
    </source>
</evidence>
<keyword evidence="2 5" id="KW-0808">Transferase</keyword>
<dbReference type="GO" id="GO:0071555">
    <property type="term" value="P:cell wall organization"/>
    <property type="evidence" value="ECO:0007669"/>
    <property type="project" value="UniProtKB-KW"/>
</dbReference>
<dbReference type="NCBIfam" id="TIGR00696">
    <property type="entry name" value="wecG_tagA_cpsF"/>
    <property type="match status" value="1"/>
</dbReference>
<proteinExistence type="inferred from homology"/>
<comment type="pathway">
    <text evidence="5">Cell wall biogenesis; teichoic acid biosynthesis.</text>
</comment>